<reference evidence="2" key="2">
    <citation type="submission" date="2020-09" db="EMBL/GenBank/DDBJ databases">
        <authorList>
            <person name="Sun Q."/>
            <person name="Kim S."/>
        </authorList>
    </citation>
    <scope>NUCLEOTIDE SEQUENCE</scope>
    <source>
        <strain evidence="2">KCTC 42651</strain>
    </source>
</reference>
<feature type="compositionally biased region" description="Low complexity" evidence="1">
    <location>
        <begin position="46"/>
        <end position="56"/>
    </location>
</feature>
<dbReference type="EMBL" id="BMZS01000005">
    <property type="protein sequence ID" value="GHD51577.1"/>
    <property type="molecule type" value="Genomic_DNA"/>
</dbReference>
<protein>
    <recommendedName>
        <fullName evidence="4">Motility protein</fullName>
    </recommendedName>
</protein>
<dbReference type="Proteomes" id="UP000630353">
    <property type="component" value="Unassembled WGS sequence"/>
</dbReference>
<evidence type="ECO:0000313" key="2">
    <source>
        <dbReference type="EMBL" id="GHD51577.1"/>
    </source>
</evidence>
<comment type="caution">
    <text evidence="2">The sequence shown here is derived from an EMBL/GenBank/DDBJ whole genome shotgun (WGS) entry which is preliminary data.</text>
</comment>
<gene>
    <name evidence="2" type="ORF">GCM10017083_26190</name>
</gene>
<proteinExistence type="predicted"/>
<dbReference type="AlphaFoldDB" id="A0A918XTA4"/>
<reference evidence="2" key="1">
    <citation type="journal article" date="2014" name="Int. J. Syst. Evol. Microbiol.">
        <title>Complete genome sequence of Corynebacterium casei LMG S-19264T (=DSM 44701T), isolated from a smear-ripened cheese.</title>
        <authorList>
            <consortium name="US DOE Joint Genome Institute (JGI-PGF)"/>
            <person name="Walter F."/>
            <person name="Albersmeier A."/>
            <person name="Kalinowski J."/>
            <person name="Ruckert C."/>
        </authorList>
    </citation>
    <scope>NUCLEOTIDE SEQUENCE</scope>
    <source>
        <strain evidence="2">KCTC 42651</strain>
    </source>
</reference>
<dbReference type="RefSeq" id="WP_189990217.1">
    <property type="nucleotide sequence ID" value="NZ_BMZS01000005.1"/>
</dbReference>
<evidence type="ECO:0008006" key="4">
    <source>
        <dbReference type="Google" id="ProtNLM"/>
    </source>
</evidence>
<keyword evidence="3" id="KW-1185">Reference proteome</keyword>
<evidence type="ECO:0000313" key="3">
    <source>
        <dbReference type="Proteomes" id="UP000630353"/>
    </source>
</evidence>
<feature type="region of interest" description="Disordered" evidence="1">
    <location>
        <begin position="46"/>
        <end position="70"/>
    </location>
</feature>
<evidence type="ECO:0000256" key="1">
    <source>
        <dbReference type="SAM" id="MobiDB-lite"/>
    </source>
</evidence>
<accession>A0A918XTA4</accession>
<sequence>MAIDGIGTTLSSHTVAGVRAQNEQVRTLGAGFSKLLEGAAQVAEGAQGAASSSAAAPIDPNRGQTVDIFA</sequence>
<organism evidence="2 3">
    <name type="scientific">Thalassobaculum fulvum</name>
    <dbReference type="NCBI Taxonomy" id="1633335"/>
    <lineage>
        <taxon>Bacteria</taxon>
        <taxon>Pseudomonadati</taxon>
        <taxon>Pseudomonadota</taxon>
        <taxon>Alphaproteobacteria</taxon>
        <taxon>Rhodospirillales</taxon>
        <taxon>Thalassobaculaceae</taxon>
        <taxon>Thalassobaculum</taxon>
    </lineage>
</organism>
<name>A0A918XTA4_9PROT</name>